<evidence type="ECO:0000313" key="2">
    <source>
        <dbReference type="Proteomes" id="UP001305779"/>
    </source>
</evidence>
<dbReference type="CDD" id="cd02440">
    <property type="entry name" value="AdoMet_MTases"/>
    <property type="match status" value="1"/>
</dbReference>
<evidence type="ECO:0008006" key="3">
    <source>
        <dbReference type="Google" id="ProtNLM"/>
    </source>
</evidence>
<dbReference type="Gene3D" id="3.40.50.150">
    <property type="entry name" value="Vaccinia Virus protein VP39"/>
    <property type="match status" value="1"/>
</dbReference>
<dbReference type="InterPro" id="IPR029063">
    <property type="entry name" value="SAM-dependent_MTases_sf"/>
</dbReference>
<organism evidence="1 2">
    <name type="scientific">Zasmidium cellare</name>
    <name type="common">Wine cellar mold</name>
    <name type="synonym">Racodium cellare</name>
    <dbReference type="NCBI Taxonomy" id="395010"/>
    <lineage>
        <taxon>Eukaryota</taxon>
        <taxon>Fungi</taxon>
        <taxon>Dikarya</taxon>
        <taxon>Ascomycota</taxon>
        <taxon>Pezizomycotina</taxon>
        <taxon>Dothideomycetes</taxon>
        <taxon>Dothideomycetidae</taxon>
        <taxon>Mycosphaerellales</taxon>
        <taxon>Mycosphaerellaceae</taxon>
        <taxon>Zasmidium</taxon>
    </lineage>
</organism>
<keyword evidence="2" id="KW-1185">Reference proteome</keyword>
<dbReference type="SUPFAM" id="SSF53335">
    <property type="entry name" value="S-adenosyl-L-methionine-dependent methyltransferases"/>
    <property type="match status" value="1"/>
</dbReference>
<dbReference type="PANTHER" id="PTHR43591">
    <property type="entry name" value="METHYLTRANSFERASE"/>
    <property type="match status" value="1"/>
</dbReference>
<proteinExistence type="predicted"/>
<accession>A0ABR0F0C4</accession>
<gene>
    <name evidence="1" type="ORF">PRZ48_000521</name>
</gene>
<dbReference type="PANTHER" id="PTHR43591:SF24">
    <property type="entry name" value="2-METHOXY-6-POLYPRENYL-1,4-BENZOQUINOL METHYLASE, MITOCHONDRIAL"/>
    <property type="match status" value="1"/>
</dbReference>
<name>A0ABR0F0C4_ZASCE</name>
<sequence>MPATVEHPEYVLPNNAAESDRLDFQHILLTRTFEGLHRAPLDTSKPLRVLDIGCGTGNWAIDFAKQSPQSQVIAFDVQEKGDWATAPSNCTFKVADLETDETWSSLGDFDFIHGRFIVIGVRDWHALLKRCHAHLLPGGFVEVQEFCMPCKSLDSKDEETSKFIAWSNSMVSVGNQIKLKLQIMNDMPDLMKAAGIQGVDLKEFRMLTGPWMEDEEGKVLGRMGQQNLVQGMYGFGETLHTKILGWSGEKYQGWVDGIRKEMLEDGLRTWLPVKGMSKWTYEGREETYAPQYLPICLIRKS</sequence>
<comment type="caution">
    <text evidence="1">The sequence shown here is derived from an EMBL/GenBank/DDBJ whole genome shotgun (WGS) entry which is preliminary data.</text>
</comment>
<dbReference type="EMBL" id="JAXOVC010000001">
    <property type="protein sequence ID" value="KAK4506788.1"/>
    <property type="molecule type" value="Genomic_DNA"/>
</dbReference>
<dbReference type="Proteomes" id="UP001305779">
    <property type="component" value="Unassembled WGS sequence"/>
</dbReference>
<reference evidence="1 2" key="1">
    <citation type="journal article" date="2023" name="G3 (Bethesda)">
        <title>A chromosome-level genome assembly of Zasmidium syzygii isolated from banana leaves.</title>
        <authorList>
            <person name="van Westerhoven A.C."/>
            <person name="Mehrabi R."/>
            <person name="Talebi R."/>
            <person name="Steentjes M.B.F."/>
            <person name="Corcolon B."/>
            <person name="Chong P.A."/>
            <person name="Kema G.H.J."/>
            <person name="Seidl M.F."/>
        </authorList>
    </citation>
    <scope>NUCLEOTIDE SEQUENCE [LARGE SCALE GENOMIC DNA]</scope>
    <source>
        <strain evidence="1 2">P124</strain>
    </source>
</reference>
<protein>
    <recommendedName>
        <fullName evidence="3">S-adenosyl-L-methionine-dependent methyltransferase</fullName>
    </recommendedName>
</protein>
<dbReference type="Pfam" id="PF13489">
    <property type="entry name" value="Methyltransf_23"/>
    <property type="match status" value="1"/>
</dbReference>
<evidence type="ECO:0000313" key="1">
    <source>
        <dbReference type="EMBL" id="KAK4506788.1"/>
    </source>
</evidence>